<dbReference type="AlphaFoldDB" id="A0A955RJU5"/>
<evidence type="ECO:0000313" key="3">
    <source>
        <dbReference type="Proteomes" id="UP000754563"/>
    </source>
</evidence>
<organism evidence="2 3">
    <name type="scientific">Candidatus Dojkabacteria bacterium</name>
    <dbReference type="NCBI Taxonomy" id="2099670"/>
    <lineage>
        <taxon>Bacteria</taxon>
        <taxon>Candidatus Dojkabacteria</taxon>
    </lineage>
</organism>
<evidence type="ECO:0000259" key="1">
    <source>
        <dbReference type="PROSITE" id="PS51707"/>
    </source>
</evidence>
<feature type="non-terminal residue" evidence="2">
    <location>
        <position position="175"/>
    </location>
</feature>
<evidence type="ECO:0000313" key="2">
    <source>
        <dbReference type="EMBL" id="MCA9385209.1"/>
    </source>
</evidence>
<reference evidence="2" key="1">
    <citation type="submission" date="2020-04" db="EMBL/GenBank/DDBJ databases">
        <authorList>
            <person name="Zhang T."/>
        </authorList>
    </citation>
    <scope>NUCLEOTIDE SEQUENCE</scope>
    <source>
        <strain evidence="2">HKST-UBA11</strain>
    </source>
</reference>
<proteinExistence type="predicted"/>
<feature type="domain" description="CYTH" evidence="1">
    <location>
        <begin position="2"/>
        <end position="175"/>
    </location>
</feature>
<gene>
    <name evidence="2" type="ORF">KC717_01015</name>
</gene>
<protein>
    <recommendedName>
        <fullName evidence="1">CYTH domain-containing protein</fullName>
    </recommendedName>
</protein>
<dbReference type="EMBL" id="JAGQLH010000007">
    <property type="protein sequence ID" value="MCA9385209.1"/>
    <property type="molecule type" value="Genomic_DNA"/>
</dbReference>
<comment type="caution">
    <text evidence="2">The sequence shown here is derived from an EMBL/GenBank/DDBJ whole genome shotgun (WGS) entry which is preliminary data.</text>
</comment>
<dbReference type="PROSITE" id="PS51707">
    <property type="entry name" value="CYTH"/>
    <property type="match status" value="1"/>
</dbReference>
<name>A0A955RJU5_9BACT</name>
<reference evidence="2" key="2">
    <citation type="journal article" date="2021" name="Microbiome">
        <title>Successional dynamics and alternative stable states in a saline activated sludge microbial community over 9 years.</title>
        <authorList>
            <person name="Wang Y."/>
            <person name="Ye J."/>
            <person name="Ju F."/>
            <person name="Liu L."/>
            <person name="Boyd J.A."/>
            <person name="Deng Y."/>
            <person name="Parks D.H."/>
            <person name="Jiang X."/>
            <person name="Yin X."/>
            <person name="Woodcroft B.J."/>
            <person name="Tyson G.W."/>
            <person name="Hugenholtz P."/>
            <person name="Polz M.F."/>
            <person name="Zhang T."/>
        </authorList>
    </citation>
    <scope>NUCLEOTIDE SEQUENCE</scope>
    <source>
        <strain evidence="2">HKST-UBA11</strain>
    </source>
</reference>
<dbReference type="Gene3D" id="2.40.320.10">
    <property type="entry name" value="Hypothetical Protein Pfu-838710-001"/>
    <property type="match status" value="1"/>
</dbReference>
<dbReference type="InterPro" id="IPR023577">
    <property type="entry name" value="CYTH_domain"/>
</dbReference>
<accession>A0A955RJU5</accession>
<sequence>MKIEIEKRGPISQKEKERLVQFLTKKGALIKKTEQLAIFCETDDINDSKKTVSLNLLKDTSTGDFDCTLKAKLGAWGKHARKEITFPFSEADFESVIGFMEVLGITRACPRFYLRSDYAYDIYKFSIKEEGLLEDHFEIETEIEKDEGTDRIEDEILVLLTKLQLTLFDDTYYKN</sequence>
<dbReference type="Proteomes" id="UP000754563">
    <property type="component" value="Unassembled WGS sequence"/>
</dbReference>